<sequence>MLNSITATQQQLELNGKLVEATVDQMRTAFSLSQLSPASLQVAQDEITQPQIKVRNLEYHIHMDRTTMESLIVERMTEDEARKDEEAK</sequence>
<evidence type="ECO:0000313" key="1">
    <source>
        <dbReference type="EMBL" id="KAJ4407589.1"/>
    </source>
</evidence>
<keyword evidence="2" id="KW-1185">Reference proteome</keyword>
<dbReference type="EMBL" id="JAPEVA010000020">
    <property type="protein sequence ID" value="KAJ4407589.1"/>
    <property type="molecule type" value="Genomic_DNA"/>
</dbReference>
<protein>
    <submittedName>
        <fullName evidence="1">Uncharacterized protein</fullName>
    </submittedName>
</protein>
<dbReference type="AlphaFoldDB" id="A0A9W8ZHY8"/>
<gene>
    <name evidence="1" type="ORF">N0V91_003858</name>
</gene>
<reference evidence="1" key="1">
    <citation type="submission" date="2022-10" db="EMBL/GenBank/DDBJ databases">
        <title>Tapping the CABI collections for fungal endophytes: first genome assemblies for Collariella, Neodidymelliopsis, Ascochyta clinopodiicola, Didymella pomorum, Didymosphaeria variabile, Neocosmospora piperis and Neocucurbitaria cava.</title>
        <authorList>
            <person name="Hill R."/>
        </authorList>
    </citation>
    <scope>NUCLEOTIDE SEQUENCE</scope>
    <source>
        <strain evidence="1">IMI 355091</strain>
    </source>
</reference>
<proteinExistence type="predicted"/>
<name>A0A9W8ZHY8_9PLEO</name>
<accession>A0A9W8ZHY8</accession>
<evidence type="ECO:0000313" key="2">
    <source>
        <dbReference type="Proteomes" id="UP001140510"/>
    </source>
</evidence>
<organism evidence="1 2">
    <name type="scientific">Didymella pomorum</name>
    <dbReference type="NCBI Taxonomy" id="749634"/>
    <lineage>
        <taxon>Eukaryota</taxon>
        <taxon>Fungi</taxon>
        <taxon>Dikarya</taxon>
        <taxon>Ascomycota</taxon>
        <taxon>Pezizomycotina</taxon>
        <taxon>Dothideomycetes</taxon>
        <taxon>Pleosporomycetidae</taxon>
        <taxon>Pleosporales</taxon>
        <taxon>Pleosporineae</taxon>
        <taxon>Didymellaceae</taxon>
        <taxon>Didymella</taxon>
    </lineage>
</organism>
<dbReference type="Proteomes" id="UP001140510">
    <property type="component" value="Unassembled WGS sequence"/>
</dbReference>
<comment type="caution">
    <text evidence="1">The sequence shown here is derived from an EMBL/GenBank/DDBJ whole genome shotgun (WGS) entry which is preliminary data.</text>
</comment>